<dbReference type="SUPFAM" id="SSF46689">
    <property type="entry name" value="Homeodomain-like"/>
    <property type="match status" value="1"/>
</dbReference>
<dbReference type="Proteomes" id="UP000278422">
    <property type="component" value="Unassembled WGS sequence"/>
</dbReference>
<comment type="caution">
    <text evidence="6">The sequence shown here is derived from an EMBL/GenBank/DDBJ whole genome shotgun (WGS) entry which is preliminary data.</text>
</comment>
<reference evidence="6 7" key="1">
    <citation type="submission" date="2018-01" db="EMBL/GenBank/DDBJ databases">
        <title>Twenty Corynebacterium bovis Genomes.</title>
        <authorList>
            <person name="Gulvik C.A."/>
        </authorList>
    </citation>
    <scope>NUCLEOTIDE SEQUENCE [LARGE SCALE GENOMIC DNA]</scope>
    <source>
        <strain evidence="6 7">16-2004</strain>
    </source>
</reference>
<keyword evidence="1" id="KW-0805">Transcription regulation</keyword>
<dbReference type="InterPro" id="IPR001647">
    <property type="entry name" value="HTH_TetR"/>
</dbReference>
<dbReference type="PRINTS" id="PR00455">
    <property type="entry name" value="HTHTETR"/>
</dbReference>
<dbReference type="PANTHER" id="PTHR30055">
    <property type="entry name" value="HTH-TYPE TRANSCRIPTIONAL REGULATOR RUTR"/>
    <property type="match status" value="1"/>
</dbReference>
<proteinExistence type="predicted"/>
<evidence type="ECO:0000256" key="3">
    <source>
        <dbReference type="ARBA" id="ARBA00023163"/>
    </source>
</evidence>
<evidence type="ECO:0000313" key="6">
    <source>
        <dbReference type="EMBL" id="RRQ05679.1"/>
    </source>
</evidence>
<name>A0A426Q7X4_9CORY</name>
<dbReference type="InterPro" id="IPR049445">
    <property type="entry name" value="TetR_SbtR-like_C"/>
</dbReference>
<evidence type="ECO:0000256" key="1">
    <source>
        <dbReference type="ARBA" id="ARBA00023015"/>
    </source>
</evidence>
<dbReference type="EMBL" id="PQNQ01000001">
    <property type="protein sequence ID" value="RRQ05679.1"/>
    <property type="molecule type" value="Genomic_DNA"/>
</dbReference>
<keyword evidence="7" id="KW-1185">Reference proteome</keyword>
<protein>
    <submittedName>
        <fullName evidence="6">TetR/AcrR family transcriptional regulator</fullName>
    </submittedName>
</protein>
<gene>
    <name evidence="6" type="ORF">CXF42_00710</name>
</gene>
<dbReference type="InterPro" id="IPR050109">
    <property type="entry name" value="HTH-type_TetR-like_transc_reg"/>
</dbReference>
<dbReference type="SUPFAM" id="SSF48498">
    <property type="entry name" value="Tetracyclin repressor-like, C-terminal domain"/>
    <property type="match status" value="1"/>
</dbReference>
<sequence length="185" mass="20279">MRADAVAKRREILDAAWRLVSDQGVDVPLRAVAQEAGVGIATLYRHFPTRRDLILGLFSEVRDRVADVIDRHRDGWDDDPTATWHSVVHDLAALRTGALATQMMPVAMVDEELMASATPVRDDLQARLATLLDHARAHGFVAADVTPVRFHLGLAALTRPLPATAERLAPGQAGWLVGVYIRGLR</sequence>
<evidence type="ECO:0000256" key="2">
    <source>
        <dbReference type="ARBA" id="ARBA00023125"/>
    </source>
</evidence>
<dbReference type="GO" id="GO:0003700">
    <property type="term" value="F:DNA-binding transcription factor activity"/>
    <property type="evidence" value="ECO:0007669"/>
    <property type="project" value="TreeGrafter"/>
</dbReference>
<feature type="domain" description="HTH tetR-type" evidence="5">
    <location>
        <begin position="6"/>
        <end position="65"/>
    </location>
</feature>
<dbReference type="PANTHER" id="PTHR30055:SF234">
    <property type="entry name" value="HTH-TYPE TRANSCRIPTIONAL REGULATOR BETI"/>
    <property type="match status" value="1"/>
</dbReference>
<dbReference type="Pfam" id="PF00440">
    <property type="entry name" value="TetR_N"/>
    <property type="match status" value="1"/>
</dbReference>
<dbReference type="InterPro" id="IPR009057">
    <property type="entry name" value="Homeodomain-like_sf"/>
</dbReference>
<dbReference type="RefSeq" id="WP_125174263.1">
    <property type="nucleotide sequence ID" value="NZ_JBHYBM010000043.1"/>
</dbReference>
<evidence type="ECO:0000313" key="7">
    <source>
        <dbReference type="Proteomes" id="UP000278422"/>
    </source>
</evidence>
<keyword evidence="3" id="KW-0804">Transcription</keyword>
<evidence type="ECO:0000259" key="5">
    <source>
        <dbReference type="PROSITE" id="PS50977"/>
    </source>
</evidence>
<organism evidence="6 7">
    <name type="scientific">Corynebacterium bovis</name>
    <dbReference type="NCBI Taxonomy" id="36808"/>
    <lineage>
        <taxon>Bacteria</taxon>
        <taxon>Bacillati</taxon>
        <taxon>Actinomycetota</taxon>
        <taxon>Actinomycetes</taxon>
        <taxon>Mycobacteriales</taxon>
        <taxon>Corynebacteriaceae</taxon>
        <taxon>Corynebacterium</taxon>
    </lineage>
</organism>
<keyword evidence="2 4" id="KW-0238">DNA-binding</keyword>
<accession>A0A426Q7X4</accession>
<dbReference type="AlphaFoldDB" id="A0A426Q7X4"/>
<dbReference type="GO" id="GO:0000976">
    <property type="term" value="F:transcription cis-regulatory region binding"/>
    <property type="evidence" value="ECO:0007669"/>
    <property type="project" value="TreeGrafter"/>
</dbReference>
<dbReference type="Pfam" id="PF21597">
    <property type="entry name" value="TetR_C_43"/>
    <property type="match status" value="1"/>
</dbReference>
<dbReference type="InterPro" id="IPR036271">
    <property type="entry name" value="Tet_transcr_reg_TetR-rel_C_sf"/>
</dbReference>
<evidence type="ECO:0000256" key="4">
    <source>
        <dbReference type="PROSITE-ProRule" id="PRU00335"/>
    </source>
</evidence>
<dbReference type="Gene3D" id="1.10.357.10">
    <property type="entry name" value="Tetracycline Repressor, domain 2"/>
    <property type="match status" value="1"/>
</dbReference>
<dbReference type="PROSITE" id="PS50977">
    <property type="entry name" value="HTH_TETR_2"/>
    <property type="match status" value="1"/>
</dbReference>
<feature type="DNA-binding region" description="H-T-H motif" evidence="4">
    <location>
        <begin position="28"/>
        <end position="47"/>
    </location>
</feature>